<dbReference type="InterPro" id="IPR010226">
    <property type="entry name" value="NADH_quinone_OxRdtase_chainI"/>
</dbReference>
<keyword evidence="13" id="KW-0560">Oxidoreductase</keyword>
<dbReference type="GO" id="GO:0046872">
    <property type="term" value="F:metal ion binding"/>
    <property type="evidence" value="ECO:0007669"/>
    <property type="project" value="UniProtKB-KW"/>
</dbReference>
<evidence type="ECO:0000256" key="11">
    <source>
        <dbReference type="ARBA" id="ARBA00023136"/>
    </source>
</evidence>
<dbReference type="PANTHER" id="PTHR10849">
    <property type="entry name" value="NADH DEHYDROGENASE UBIQUINONE IRON-SULFUR PROTEIN 8, MITOCHONDRIAL"/>
    <property type="match status" value="1"/>
</dbReference>
<evidence type="ECO:0000256" key="6">
    <source>
        <dbReference type="ARBA" id="ARBA00022967"/>
    </source>
</evidence>
<keyword evidence="5" id="KW-0677">Repeat</keyword>
<dbReference type="Proteomes" id="UP000075531">
    <property type="component" value="Unassembled WGS sequence"/>
</dbReference>
<feature type="domain" description="4Fe-4S ferredoxin-type" evidence="12">
    <location>
        <begin position="86"/>
        <end position="115"/>
    </location>
</feature>
<dbReference type="Pfam" id="PF12838">
    <property type="entry name" value="Fer4_7"/>
    <property type="match status" value="1"/>
</dbReference>
<dbReference type="EC" id="1.6.5.-" evidence="13"/>
<sequence length="163" mass="18175">MALGEKSVSSPLSAFKNLFKKPVTVRYPKEELKVFPNKDGVSPRYRGMHTNELSKCIGCGSCARVCPVNAIVMELPEGKEDIRKEYRPVIDYGRCCFCAFCVDMCPTGSLKMSRDYIYTVSAPQSLTDGEEVEYVIDKFIVQPTEEHGDNIGYATGKKQKVLG</sequence>
<name>A0A151B6A8_9CLOT</name>
<gene>
    <name evidence="13" type="primary">ndhI_2</name>
    <name evidence="13" type="ORF">CLTEP_06860</name>
</gene>
<keyword evidence="8" id="KW-0411">Iron-sulfur</keyword>
<keyword evidence="11" id="KW-0472">Membrane</keyword>
<dbReference type="SUPFAM" id="SSF54862">
    <property type="entry name" value="4Fe-4S ferredoxins"/>
    <property type="match status" value="1"/>
</dbReference>
<keyword evidence="6" id="KW-1278">Translocase</keyword>
<evidence type="ECO:0000256" key="5">
    <source>
        <dbReference type="ARBA" id="ARBA00022737"/>
    </source>
</evidence>
<keyword evidence="2" id="KW-0004">4Fe-4S</keyword>
<proteinExistence type="predicted"/>
<keyword evidence="9" id="KW-0520">NAD</keyword>
<keyword evidence="10" id="KW-0830">Ubiquinone</keyword>
<keyword evidence="14" id="KW-1185">Reference proteome</keyword>
<keyword evidence="7" id="KW-0408">Iron</keyword>
<dbReference type="GO" id="GO:0016020">
    <property type="term" value="C:membrane"/>
    <property type="evidence" value="ECO:0007669"/>
    <property type="project" value="InterPro"/>
</dbReference>
<dbReference type="OrthoDB" id="9803192at2"/>
<keyword evidence="4" id="KW-0479">Metal-binding</keyword>
<dbReference type="PROSITE" id="PS51379">
    <property type="entry name" value="4FE4S_FER_2"/>
    <property type="match status" value="2"/>
</dbReference>
<comment type="caution">
    <text evidence="13">The sequence shown here is derived from an EMBL/GenBank/DDBJ whole genome shotgun (WGS) entry which is preliminary data.</text>
</comment>
<dbReference type="STRING" id="1121338.CLTEP_06860"/>
<evidence type="ECO:0000313" key="13">
    <source>
        <dbReference type="EMBL" id="KYH35282.1"/>
    </source>
</evidence>
<evidence type="ECO:0000256" key="8">
    <source>
        <dbReference type="ARBA" id="ARBA00023014"/>
    </source>
</evidence>
<dbReference type="AlphaFoldDB" id="A0A151B6A8"/>
<evidence type="ECO:0000256" key="10">
    <source>
        <dbReference type="ARBA" id="ARBA00023075"/>
    </source>
</evidence>
<evidence type="ECO:0000256" key="4">
    <source>
        <dbReference type="ARBA" id="ARBA00022723"/>
    </source>
</evidence>
<organism evidence="13 14">
    <name type="scientific">Clostridium tepidiprofundi DSM 19306</name>
    <dbReference type="NCBI Taxonomy" id="1121338"/>
    <lineage>
        <taxon>Bacteria</taxon>
        <taxon>Bacillati</taxon>
        <taxon>Bacillota</taxon>
        <taxon>Clostridia</taxon>
        <taxon>Eubacteriales</taxon>
        <taxon>Clostridiaceae</taxon>
        <taxon>Clostridium</taxon>
    </lineage>
</organism>
<evidence type="ECO:0000256" key="9">
    <source>
        <dbReference type="ARBA" id="ARBA00023027"/>
    </source>
</evidence>
<dbReference type="Gene3D" id="3.30.70.3270">
    <property type="match status" value="1"/>
</dbReference>
<accession>A0A151B6A8</accession>
<evidence type="ECO:0000256" key="1">
    <source>
        <dbReference type="ARBA" id="ARBA00022475"/>
    </source>
</evidence>
<keyword evidence="3" id="KW-0874">Quinone</keyword>
<dbReference type="PROSITE" id="PS00198">
    <property type="entry name" value="4FE4S_FER_1"/>
    <property type="match status" value="2"/>
</dbReference>
<evidence type="ECO:0000313" key="14">
    <source>
        <dbReference type="Proteomes" id="UP000075531"/>
    </source>
</evidence>
<dbReference type="GO" id="GO:0048038">
    <property type="term" value="F:quinone binding"/>
    <property type="evidence" value="ECO:0007669"/>
    <property type="project" value="UniProtKB-KW"/>
</dbReference>
<reference evidence="13 14" key="1">
    <citation type="submission" date="2016-02" db="EMBL/GenBank/DDBJ databases">
        <title>Genome sequence of Clostridium tepidiprofundi DSM 19306.</title>
        <authorList>
            <person name="Poehlein A."/>
            <person name="Daniel R."/>
        </authorList>
    </citation>
    <scope>NUCLEOTIDE SEQUENCE [LARGE SCALE GENOMIC DNA]</scope>
    <source>
        <strain evidence="13 14">DSM 19306</strain>
    </source>
</reference>
<dbReference type="PANTHER" id="PTHR10849:SF24">
    <property type="entry name" value="NADH-QUINONE OXIDOREDUCTASE SUBUNIT I 2"/>
    <property type="match status" value="1"/>
</dbReference>
<dbReference type="InterPro" id="IPR017896">
    <property type="entry name" value="4Fe4S_Fe-S-bd"/>
</dbReference>
<dbReference type="RefSeq" id="WP_066822631.1">
    <property type="nucleotide sequence ID" value="NZ_LTBA01000004.1"/>
</dbReference>
<dbReference type="EMBL" id="LTBA01000004">
    <property type="protein sequence ID" value="KYH35282.1"/>
    <property type="molecule type" value="Genomic_DNA"/>
</dbReference>
<dbReference type="GO" id="GO:0016651">
    <property type="term" value="F:oxidoreductase activity, acting on NAD(P)H"/>
    <property type="evidence" value="ECO:0007669"/>
    <property type="project" value="InterPro"/>
</dbReference>
<protein>
    <submittedName>
        <fullName evidence="13">NAD(P)H-quinone oxidoreductase subunit I</fullName>
        <ecNumber evidence="13">1.6.5.-</ecNumber>
    </submittedName>
</protein>
<feature type="domain" description="4Fe-4S ferredoxin-type" evidence="12">
    <location>
        <begin position="46"/>
        <end position="76"/>
    </location>
</feature>
<keyword evidence="1" id="KW-1003">Cell membrane</keyword>
<evidence type="ECO:0000256" key="2">
    <source>
        <dbReference type="ARBA" id="ARBA00022485"/>
    </source>
</evidence>
<dbReference type="PATRIC" id="fig|1121338.3.peg.696"/>
<evidence type="ECO:0000256" key="7">
    <source>
        <dbReference type="ARBA" id="ARBA00023004"/>
    </source>
</evidence>
<dbReference type="InterPro" id="IPR017900">
    <property type="entry name" value="4Fe4S_Fe_S_CS"/>
</dbReference>
<dbReference type="GO" id="GO:0051539">
    <property type="term" value="F:4 iron, 4 sulfur cluster binding"/>
    <property type="evidence" value="ECO:0007669"/>
    <property type="project" value="UniProtKB-KW"/>
</dbReference>
<evidence type="ECO:0000259" key="12">
    <source>
        <dbReference type="PROSITE" id="PS51379"/>
    </source>
</evidence>
<evidence type="ECO:0000256" key="3">
    <source>
        <dbReference type="ARBA" id="ARBA00022719"/>
    </source>
</evidence>